<accession>A0A1S8SYY3</accession>
<proteinExistence type="predicted"/>
<sequence length="147" mass="16440">MIYIISYAIGWILSIIYNLLNPSQGFIYNACLIQLVFTVGFFGIVNFIGHVIVREKVAKTIGWVSNGFQIELGIVSLGIGISGILCYWIRDGFWIATVIPFSTFLFGAAILHIKEIIKLRNFNPGNVIIIIPDIIMPLTLIILLLLK</sequence>
<keyword evidence="3" id="KW-1185">Reference proteome</keyword>
<feature type="transmembrane region" description="Helical" evidence="1">
    <location>
        <begin position="125"/>
        <end position="146"/>
    </location>
</feature>
<evidence type="ECO:0000313" key="2">
    <source>
        <dbReference type="EMBL" id="OOM70455.1"/>
    </source>
</evidence>
<comment type="caution">
    <text evidence="2">The sequence shown here is derived from an EMBL/GenBank/DDBJ whole genome shotgun (WGS) entry which is preliminary data.</text>
</comment>
<evidence type="ECO:0008006" key="4">
    <source>
        <dbReference type="Google" id="ProtNLM"/>
    </source>
</evidence>
<keyword evidence="1" id="KW-0472">Membrane</keyword>
<dbReference type="OrthoDB" id="1911813at2"/>
<gene>
    <name evidence="2" type="ORF">CLPUN_52260</name>
</gene>
<dbReference type="AlphaFoldDB" id="A0A1S8SYY3"/>
<reference evidence="2 3" key="1">
    <citation type="submission" date="2016-05" db="EMBL/GenBank/DDBJ databases">
        <title>Microbial solvent formation.</title>
        <authorList>
            <person name="Poehlein A."/>
            <person name="Montoya Solano J.D."/>
            <person name="Flitsch S."/>
            <person name="Krabben P."/>
            <person name="Duerre P."/>
            <person name="Daniel R."/>
        </authorList>
    </citation>
    <scope>NUCLEOTIDE SEQUENCE [LARGE SCALE GENOMIC DNA]</scope>
    <source>
        <strain evidence="2 3">DSM 2619</strain>
    </source>
</reference>
<feature type="transmembrane region" description="Helical" evidence="1">
    <location>
        <begin position="94"/>
        <end position="113"/>
    </location>
</feature>
<dbReference type="STRING" id="29367.CLPUN_52260"/>
<protein>
    <recommendedName>
        <fullName evidence="4">Stearoyl-CoA 9-desaturase</fullName>
    </recommendedName>
</protein>
<feature type="transmembrane region" description="Helical" evidence="1">
    <location>
        <begin position="5"/>
        <end position="20"/>
    </location>
</feature>
<keyword evidence="1" id="KW-0812">Transmembrane</keyword>
<feature type="transmembrane region" description="Helical" evidence="1">
    <location>
        <begin position="26"/>
        <end position="49"/>
    </location>
</feature>
<evidence type="ECO:0000313" key="3">
    <source>
        <dbReference type="Proteomes" id="UP000190890"/>
    </source>
</evidence>
<keyword evidence="1" id="KW-1133">Transmembrane helix</keyword>
<name>A0A1S8SYY3_9CLOT</name>
<dbReference type="Pfam" id="PF20589">
    <property type="entry name" value="DUF6790"/>
    <property type="match status" value="1"/>
</dbReference>
<evidence type="ECO:0000256" key="1">
    <source>
        <dbReference type="SAM" id="Phobius"/>
    </source>
</evidence>
<organism evidence="2 3">
    <name type="scientific">Clostridium puniceum</name>
    <dbReference type="NCBI Taxonomy" id="29367"/>
    <lineage>
        <taxon>Bacteria</taxon>
        <taxon>Bacillati</taxon>
        <taxon>Bacillota</taxon>
        <taxon>Clostridia</taxon>
        <taxon>Eubacteriales</taxon>
        <taxon>Clostridiaceae</taxon>
        <taxon>Clostridium</taxon>
    </lineage>
</organism>
<feature type="transmembrane region" description="Helical" evidence="1">
    <location>
        <begin position="70"/>
        <end position="88"/>
    </location>
</feature>
<dbReference type="Proteomes" id="UP000190890">
    <property type="component" value="Unassembled WGS sequence"/>
</dbReference>
<dbReference type="EMBL" id="LZZM01000240">
    <property type="protein sequence ID" value="OOM70455.1"/>
    <property type="molecule type" value="Genomic_DNA"/>
</dbReference>
<dbReference type="InterPro" id="IPR046740">
    <property type="entry name" value="DUF6790"/>
</dbReference>
<dbReference type="RefSeq" id="WP_077850108.1">
    <property type="nucleotide sequence ID" value="NZ_LZZM01000240.1"/>
</dbReference>